<evidence type="ECO:0000313" key="3">
    <source>
        <dbReference type="Proteomes" id="UP000235672"/>
    </source>
</evidence>
<dbReference type="PROSITE" id="PS51186">
    <property type="entry name" value="GNAT"/>
    <property type="match status" value="1"/>
</dbReference>
<organism evidence="2 3">
    <name type="scientific">Hyaloscypha hepaticicola</name>
    <dbReference type="NCBI Taxonomy" id="2082293"/>
    <lineage>
        <taxon>Eukaryota</taxon>
        <taxon>Fungi</taxon>
        <taxon>Dikarya</taxon>
        <taxon>Ascomycota</taxon>
        <taxon>Pezizomycotina</taxon>
        <taxon>Leotiomycetes</taxon>
        <taxon>Helotiales</taxon>
        <taxon>Hyaloscyphaceae</taxon>
        <taxon>Hyaloscypha</taxon>
    </lineage>
</organism>
<dbReference type="STRING" id="1745343.A0A2J6PLH9"/>
<dbReference type="GO" id="GO:0016747">
    <property type="term" value="F:acyltransferase activity, transferring groups other than amino-acyl groups"/>
    <property type="evidence" value="ECO:0007669"/>
    <property type="project" value="InterPro"/>
</dbReference>
<dbReference type="Gene3D" id="3.40.630.30">
    <property type="match status" value="1"/>
</dbReference>
<dbReference type="InterPro" id="IPR016181">
    <property type="entry name" value="Acyl_CoA_acyltransferase"/>
</dbReference>
<feature type="domain" description="N-acetyltransferase" evidence="1">
    <location>
        <begin position="63"/>
        <end position="207"/>
    </location>
</feature>
<reference evidence="2 3" key="1">
    <citation type="submission" date="2016-05" db="EMBL/GenBank/DDBJ databases">
        <title>A degradative enzymes factory behind the ericoid mycorrhizal symbiosis.</title>
        <authorList>
            <consortium name="DOE Joint Genome Institute"/>
            <person name="Martino E."/>
            <person name="Morin E."/>
            <person name="Grelet G."/>
            <person name="Kuo A."/>
            <person name="Kohler A."/>
            <person name="Daghino S."/>
            <person name="Barry K."/>
            <person name="Choi C."/>
            <person name="Cichocki N."/>
            <person name="Clum A."/>
            <person name="Copeland A."/>
            <person name="Hainaut M."/>
            <person name="Haridas S."/>
            <person name="Labutti K."/>
            <person name="Lindquist E."/>
            <person name="Lipzen A."/>
            <person name="Khouja H.-R."/>
            <person name="Murat C."/>
            <person name="Ohm R."/>
            <person name="Olson A."/>
            <person name="Spatafora J."/>
            <person name="Veneault-Fourrey C."/>
            <person name="Henrissat B."/>
            <person name="Grigoriev I."/>
            <person name="Martin F."/>
            <person name="Perotto S."/>
        </authorList>
    </citation>
    <scope>NUCLEOTIDE SEQUENCE [LARGE SCALE GENOMIC DNA]</scope>
    <source>
        <strain evidence="2 3">UAMH 7357</strain>
    </source>
</reference>
<accession>A0A2J6PLH9</accession>
<protein>
    <submittedName>
        <fullName evidence="2">Acetyltransferas-like protein</fullName>
    </submittedName>
</protein>
<dbReference type="Pfam" id="PF13673">
    <property type="entry name" value="Acetyltransf_10"/>
    <property type="match status" value="1"/>
</dbReference>
<dbReference type="InterPro" id="IPR052523">
    <property type="entry name" value="Trichothecene_AcTrans"/>
</dbReference>
<dbReference type="AlphaFoldDB" id="A0A2J6PLH9"/>
<evidence type="ECO:0000313" key="2">
    <source>
        <dbReference type="EMBL" id="PMD14902.1"/>
    </source>
</evidence>
<gene>
    <name evidence="2" type="ORF">NA56DRAFT_650684</name>
</gene>
<evidence type="ECO:0000259" key="1">
    <source>
        <dbReference type="PROSITE" id="PS51186"/>
    </source>
</evidence>
<dbReference type="PANTHER" id="PTHR42791:SF17">
    <property type="entry name" value="ACETYLTRANSFERASE, GNAT FAMILY FAMILY (AFU_ORTHOLOGUE AFUA_8G05690)"/>
    <property type="match status" value="1"/>
</dbReference>
<sequence length="210" mass="23957">MTFTLRPATVEDVDQLTEIYFSAFQNDAVSLLAFPRNDASREWWRVHTLSDFKDPNARLLCIIDPSSPTPSKIISWCKWVSPAAIVDTSLPTWPEGSDVEIANRFFENLLTGHERIMKGRKHWYLEFLATRPEEQGKGAAGMLLRWGIQKADEEGTEAYLEASPDGKPIYEHYGFEETERLVVSLEGKEGVNQEKEFIECFMVRPVAGKK</sequence>
<dbReference type="CDD" id="cd04301">
    <property type="entry name" value="NAT_SF"/>
    <property type="match status" value="1"/>
</dbReference>
<dbReference type="Proteomes" id="UP000235672">
    <property type="component" value="Unassembled WGS sequence"/>
</dbReference>
<proteinExistence type="predicted"/>
<dbReference type="PANTHER" id="PTHR42791">
    <property type="entry name" value="GNAT FAMILY ACETYLTRANSFERASE"/>
    <property type="match status" value="1"/>
</dbReference>
<dbReference type="InterPro" id="IPR000182">
    <property type="entry name" value="GNAT_dom"/>
</dbReference>
<dbReference type="EMBL" id="KZ613518">
    <property type="protein sequence ID" value="PMD14902.1"/>
    <property type="molecule type" value="Genomic_DNA"/>
</dbReference>
<name>A0A2J6PLH9_9HELO</name>
<dbReference type="OrthoDB" id="196847at2759"/>
<dbReference type="SUPFAM" id="SSF55729">
    <property type="entry name" value="Acyl-CoA N-acyltransferases (Nat)"/>
    <property type="match status" value="1"/>
</dbReference>
<keyword evidence="3" id="KW-1185">Reference proteome</keyword>